<sequence>MTCDASSAPYLPLHDFCAQNGETPENSIISMTGKHLAHHRRSLPSRHPFVSAFLEACNPSGSGDKQETEDDTTKNDPTTHQNKTLKRLDQPTGPGA</sequence>
<gene>
    <name evidence="2" type="ORF">OA238_c40070</name>
</gene>
<proteinExistence type="predicted"/>
<dbReference type="Proteomes" id="UP000004688">
    <property type="component" value="Chromosome"/>
</dbReference>
<protein>
    <submittedName>
        <fullName evidence="2">Uncharacterized protein</fullName>
    </submittedName>
</protein>
<evidence type="ECO:0000256" key="1">
    <source>
        <dbReference type="SAM" id="MobiDB-lite"/>
    </source>
</evidence>
<evidence type="ECO:0000313" key="3">
    <source>
        <dbReference type="Proteomes" id="UP000004688"/>
    </source>
</evidence>
<dbReference type="KEGG" id="oar:OA238_c40070"/>
<name>M9RTX2_9RHOB</name>
<reference evidence="2 3" key="1">
    <citation type="journal article" date="2013" name="PLoS ONE">
        <title>Poles Apart: Arctic and Antarctic Octadecabacter strains Share High Genome Plasticity and a New Type of Xanthorhodopsin.</title>
        <authorList>
            <person name="Vollmers J."/>
            <person name="Voget S."/>
            <person name="Dietrich S."/>
            <person name="Gollnow K."/>
            <person name="Smits M."/>
            <person name="Meyer K."/>
            <person name="Brinkhoff T."/>
            <person name="Simon M."/>
            <person name="Daniel R."/>
        </authorList>
    </citation>
    <scope>NUCLEOTIDE SEQUENCE [LARGE SCALE GENOMIC DNA]</scope>
    <source>
        <strain evidence="2 3">238</strain>
    </source>
</reference>
<organism evidence="2 3">
    <name type="scientific">Octadecabacter arcticus 238</name>
    <dbReference type="NCBI Taxonomy" id="391616"/>
    <lineage>
        <taxon>Bacteria</taxon>
        <taxon>Pseudomonadati</taxon>
        <taxon>Pseudomonadota</taxon>
        <taxon>Alphaproteobacteria</taxon>
        <taxon>Rhodobacterales</taxon>
        <taxon>Roseobacteraceae</taxon>
        <taxon>Octadecabacter</taxon>
    </lineage>
</organism>
<feature type="region of interest" description="Disordered" evidence="1">
    <location>
        <begin position="55"/>
        <end position="96"/>
    </location>
</feature>
<evidence type="ECO:0000313" key="2">
    <source>
        <dbReference type="EMBL" id="AGI73941.1"/>
    </source>
</evidence>
<keyword evidence="3" id="KW-1185">Reference proteome</keyword>
<dbReference type="AlphaFoldDB" id="M9RTX2"/>
<dbReference type="STRING" id="391616.OA238_c40070"/>
<accession>M9RTX2</accession>
<dbReference type="EMBL" id="CP003742">
    <property type="protein sequence ID" value="AGI73941.1"/>
    <property type="molecule type" value="Genomic_DNA"/>
</dbReference>
<dbReference type="HOGENOM" id="CLU_2356972_0_0_5"/>